<dbReference type="Gene3D" id="1.10.10.60">
    <property type="entry name" value="Homeodomain-like"/>
    <property type="match status" value="1"/>
</dbReference>
<dbReference type="Gene3D" id="1.10.357.10">
    <property type="entry name" value="Tetracycline Repressor, domain 2"/>
    <property type="match status" value="1"/>
</dbReference>
<reference evidence="6 7" key="1">
    <citation type="submission" date="2019-02" db="EMBL/GenBank/DDBJ databases">
        <title>Sequencing the genomes of 1000 actinobacteria strains.</title>
        <authorList>
            <person name="Klenk H.-P."/>
        </authorList>
    </citation>
    <scope>NUCLEOTIDE SEQUENCE [LARGE SCALE GENOMIC DNA]</scope>
    <source>
        <strain evidence="6 7">DSM 45779</strain>
    </source>
</reference>
<dbReference type="EMBL" id="SHKL01000001">
    <property type="protein sequence ID" value="RZT84244.1"/>
    <property type="molecule type" value="Genomic_DNA"/>
</dbReference>
<dbReference type="OrthoDB" id="3296001at2"/>
<evidence type="ECO:0000313" key="6">
    <source>
        <dbReference type="EMBL" id="RZT84244.1"/>
    </source>
</evidence>
<dbReference type="Pfam" id="PF00440">
    <property type="entry name" value="TetR_N"/>
    <property type="match status" value="1"/>
</dbReference>
<dbReference type="SUPFAM" id="SSF46689">
    <property type="entry name" value="Homeodomain-like"/>
    <property type="match status" value="1"/>
</dbReference>
<evidence type="ECO:0000256" key="2">
    <source>
        <dbReference type="ARBA" id="ARBA00023125"/>
    </source>
</evidence>
<dbReference type="PANTHER" id="PTHR30055:SF238">
    <property type="entry name" value="MYCOFACTOCIN BIOSYNTHESIS TRANSCRIPTIONAL REGULATOR MFTR-RELATED"/>
    <property type="match status" value="1"/>
</dbReference>
<dbReference type="PROSITE" id="PS50977">
    <property type="entry name" value="HTH_TETR_2"/>
    <property type="match status" value="1"/>
</dbReference>
<proteinExistence type="predicted"/>
<protein>
    <submittedName>
        <fullName evidence="6">TetR family transcriptional regulator</fullName>
    </submittedName>
</protein>
<gene>
    <name evidence="6" type="ORF">EV383_1082</name>
</gene>
<dbReference type="InterPro" id="IPR009057">
    <property type="entry name" value="Homeodomain-like_sf"/>
</dbReference>
<keyword evidence="7" id="KW-1185">Reference proteome</keyword>
<keyword evidence="2 4" id="KW-0238">DNA-binding</keyword>
<keyword evidence="3" id="KW-0804">Transcription</keyword>
<feature type="DNA-binding region" description="H-T-H motif" evidence="4">
    <location>
        <begin position="38"/>
        <end position="57"/>
    </location>
</feature>
<name>A0A4Q7UTC1_PSEST</name>
<feature type="domain" description="HTH tetR-type" evidence="5">
    <location>
        <begin position="15"/>
        <end position="75"/>
    </location>
</feature>
<evidence type="ECO:0000256" key="4">
    <source>
        <dbReference type="PROSITE-ProRule" id="PRU00335"/>
    </source>
</evidence>
<sequence length="206" mass="22031">MSEQAVLGLRERKKQATRVALAEAALRLSVEHGTDTVTVEQIADAADVSVRTFFNYFSAKEEAIVAGDVDAAGRMVEAFRDRPAGEPLFTALRHALLEMVDDPDQRDRITAQRGLSQSPSLLAHRIGAFVVRERALAEAVAERIGADPDRDVYPSLVAASAMAGLRVAVQRWPGSASPDATGPDLADLVGEVLDLLSAGLLHPPAR</sequence>
<dbReference type="InterPro" id="IPR041347">
    <property type="entry name" value="MftR_C"/>
</dbReference>
<dbReference type="RefSeq" id="WP_130288871.1">
    <property type="nucleotide sequence ID" value="NZ_SHKL01000001.1"/>
</dbReference>
<dbReference type="InterPro" id="IPR001647">
    <property type="entry name" value="HTH_TetR"/>
</dbReference>
<dbReference type="Proteomes" id="UP000291591">
    <property type="component" value="Unassembled WGS sequence"/>
</dbReference>
<dbReference type="GO" id="GO:0000976">
    <property type="term" value="F:transcription cis-regulatory region binding"/>
    <property type="evidence" value="ECO:0007669"/>
    <property type="project" value="TreeGrafter"/>
</dbReference>
<evidence type="ECO:0000256" key="1">
    <source>
        <dbReference type="ARBA" id="ARBA00023015"/>
    </source>
</evidence>
<dbReference type="GO" id="GO:0003700">
    <property type="term" value="F:DNA-binding transcription factor activity"/>
    <property type="evidence" value="ECO:0007669"/>
    <property type="project" value="TreeGrafter"/>
</dbReference>
<dbReference type="Pfam" id="PF17754">
    <property type="entry name" value="TetR_C_14"/>
    <property type="match status" value="1"/>
</dbReference>
<keyword evidence="1" id="KW-0805">Transcription regulation</keyword>
<organism evidence="6 7">
    <name type="scientific">Pseudonocardia sediminis</name>
    <dbReference type="NCBI Taxonomy" id="1397368"/>
    <lineage>
        <taxon>Bacteria</taxon>
        <taxon>Bacillati</taxon>
        <taxon>Actinomycetota</taxon>
        <taxon>Actinomycetes</taxon>
        <taxon>Pseudonocardiales</taxon>
        <taxon>Pseudonocardiaceae</taxon>
        <taxon>Pseudonocardia</taxon>
    </lineage>
</organism>
<evidence type="ECO:0000259" key="5">
    <source>
        <dbReference type="PROSITE" id="PS50977"/>
    </source>
</evidence>
<evidence type="ECO:0000256" key="3">
    <source>
        <dbReference type="ARBA" id="ARBA00023163"/>
    </source>
</evidence>
<accession>A0A4Q7UTC1</accession>
<dbReference type="AlphaFoldDB" id="A0A4Q7UTC1"/>
<dbReference type="InterPro" id="IPR050109">
    <property type="entry name" value="HTH-type_TetR-like_transc_reg"/>
</dbReference>
<evidence type="ECO:0000313" key="7">
    <source>
        <dbReference type="Proteomes" id="UP000291591"/>
    </source>
</evidence>
<comment type="caution">
    <text evidence="6">The sequence shown here is derived from an EMBL/GenBank/DDBJ whole genome shotgun (WGS) entry which is preliminary data.</text>
</comment>
<dbReference type="PANTHER" id="PTHR30055">
    <property type="entry name" value="HTH-TYPE TRANSCRIPTIONAL REGULATOR RUTR"/>
    <property type="match status" value="1"/>
</dbReference>